<gene>
    <name evidence="3" type="ORF">AT728_40555</name>
</gene>
<feature type="transmembrane region" description="Helical" evidence="2">
    <location>
        <begin position="52"/>
        <end position="72"/>
    </location>
</feature>
<sequence>MSEESPTAKPADAETTAAAAVGGTPAGPRPEPIRFFGTTWVDHTGRYGLRRAGVAVGSLAAAAAGCLVLRFAYQGLAIADVGAFVNVLVVIMFAICSAIAFRRTWDGFGKRHDPQSVASMRSLMTIGFIGSLLAYFFRALKEAPGEQLHREEYEKARVRYEKRTARRAGHPSKRKRRK</sequence>
<dbReference type="RefSeq" id="WP_058845575.1">
    <property type="nucleotide sequence ID" value="NZ_LOCL01000013.1"/>
</dbReference>
<dbReference type="EMBL" id="LOCL01000013">
    <property type="protein sequence ID" value="KUF20317.1"/>
    <property type="molecule type" value="Genomic_DNA"/>
</dbReference>
<dbReference type="Proteomes" id="UP000054804">
    <property type="component" value="Unassembled WGS sequence"/>
</dbReference>
<keyword evidence="2" id="KW-1133">Transmembrane helix</keyword>
<feature type="transmembrane region" description="Helical" evidence="2">
    <location>
        <begin position="78"/>
        <end position="101"/>
    </location>
</feature>
<comment type="caution">
    <text evidence="3">The sequence shown here is derived from an EMBL/GenBank/DDBJ whole genome shotgun (WGS) entry which is preliminary data.</text>
</comment>
<keyword evidence="2" id="KW-0472">Membrane</keyword>
<proteinExistence type="predicted"/>
<dbReference type="STRING" id="1765722.AT728_40555"/>
<keyword evidence="2" id="KW-0812">Transmembrane</keyword>
<keyword evidence="4" id="KW-1185">Reference proteome</keyword>
<evidence type="ECO:0000313" key="3">
    <source>
        <dbReference type="EMBL" id="KUF20317.1"/>
    </source>
</evidence>
<reference evidence="3 4" key="1">
    <citation type="submission" date="2015-12" db="EMBL/GenBank/DDBJ databases">
        <title>Draft genome sequence of Streptomyces silvensis ATCC 53525, a producer of novel hormone antagonists.</title>
        <authorList>
            <person name="Johnston C.W."/>
            <person name="Li Y."/>
            <person name="Magarvey N.A."/>
        </authorList>
    </citation>
    <scope>NUCLEOTIDE SEQUENCE [LARGE SCALE GENOMIC DNA]</scope>
    <source>
        <strain evidence="3 4">ATCC 53525</strain>
    </source>
</reference>
<organism evidence="3 4">
    <name type="scientific">Streptomyces silvensis</name>
    <dbReference type="NCBI Taxonomy" id="1765722"/>
    <lineage>
        <taxon>Bacteria</taxon>
        <taxon>Bacillati</taxon>
        <taxon>Actinomycetota</taxon>
        <taxon>Actinomycetes</taxon>
        <taxon>Kitasatosporales</taxon>
        <taxon>Streptomycetaceae</taxon>
        <taxon>Streptomyces</taxon>
    </lineage>
</organism>
<feature type="transmembrane region" description="Helical" evidence="2">
    <location>
        <begin position="122"/>
        <end position="140"/>
    </location>
</feature>
<accession>A0A0W7XBR1</accession>
<evidence type="ECO:0000313" key="4">
    <source>
        <dbReference type="Proteomes" id="UP000054804"/>
    </source>
</evidence>
<evidence type="ECO:0000256" key="2">
    <source>
        <dbReference type="SAM" id="Phobius"/>
    </source>
</evidence>
<dbReference type="OrthoDB" id="4329566at2"/>
<name>A0A0W7XBR1_9ACTN</name>
<protein>
    <submittedName>
        <fullName evidence="3">Uncharacterized protein</fullName>
    </submittedName>
</protein>
<evidence type="ECO:0000256" key="1">
    <source>
        <dbReference type="SAM" id="MobiDB-lite"/>
    </source>
</evidence>
<dbReference type="AlphaFoldDB" id="A0A0W7XBR1"/>
<feature type="region of interest" description="Disordered" evidence="1">
    <location>
        <begin position="1"/>
        <end position="31"/>
    </location>
</feature>
<feature type="compositionally biased region" description="Low complexity" evidence="1">
    <location>
        <begin position="7"/>
        <end position="23"/>
    </location>
</feature>